<dbReference type="PANTHER" id="PTHR22894:SF5">
    <property type="entry name" value="RING-TYPE DOMAIN-CONTAINING PROTEIN"/>
    <property type="match status" value="1"/>
</dbReference>
<dbReference type="InterPro" id="IPR018957">
    <property type="entry name" value="Znf_C3HC4_RING-type"/>
</dbReference>
<reference evidence="15" key="3">
    <citation type="submission" date="2015-06" db="UniProtKB">
        <authorList>
            <consortium name="EnsemblMetazoa"/>
        </authorList>
    </citation>
    <scope>IDENTIFICATION</scope>
</reference>
<reference evidence="16" key="1">
    <citation type="submission" date="2012-12" db="EMBL/GenBank/DDBJ databases">
        <authorList>
            <person name="Hellsten U."/>
            <person name="Grimwood J."/>
            <person name="Chapman J.A."/>
            <person name="Shapiro H."/>
            <person name="Aerts A."/>
            <person name="Otillar R.P."/>
            <person name="Terry A.Y."/>
            <person name="Boore J.L."/>
            <person name="Simakov O."/>
            <person name="Marletaz F."/>
            <person name="Cho S.-J."/>
            <person name="Edsinger-Gonzales E."/>
            <person name="Havlak P."/>
            <person name="Kuo D.-H."/>
            <person name="Larsson T."/>
            <person name="Lv J."/>
            <person name="Arendt D."/>
            <person name="Savage R."/>
            <person name="Osoegawa K."/>
            <person name="de Jong P."/>
            <person name="Lindberg D.R."/>
            <person name="Seaver E.C."/>
            <person name="Weisblat D.A."/>
            <person name="Putnam N.H."/>
            <person name="Grigoriev I.V."/>
            <person name="Rokhsar D.S."/>
        </authorList>
    </citation>
    <scope>NUCLEOTIDE SEQUENCE</scope>
</reference>
<keyword evidence="4" id="KW-0479">Metal-binding</keyword>
<dbReference type="UniPathway" id="UPA00143"/>
<evidence type="ECO:0000256" key="3">
    <source>
        <dbReference type="ARBA" id="ARBA00022692"/>
    </source>
</evidence>
<evidence type="ECO:0000256" key="7">
    <source>
        <dbReference type="ARBA" id="ARBA00022989"/>
    </source>
</evidence>
<name>T1G3Q7_HELRO</name>
<evidence type="ECO:0000256" key="5">
    <source>
        <dbReference type="ARBA" id="ARBA00022771"/>
    </source>
</evidence>
<dbReference type="Proteomes" id="UP000015101">
    <property type="component" value="Unassembled WGS sequence"/>
</dbReference>
<keyword evidence="5 11" id="KW-0863">Zinc-finger</keyword>
<dbReference type="GeneID" id="20215705"/>
<dbReference type="Pfam" id="PF00097">
    <property type="entry name" value="zf-C3HC4"/>
    <property type="match status" value="1"/>
</dbReference>
<dbReference type="GO" id="GO:0008270">
    <property type="term" value="F:zinc ion binding"/>
    <property type="evidence" value="ECO:0007669"/>
    <property type="project" value="UniProtKB-KW"/>
</dbReference>
<evidence type="ECO:0000256" key="11">
    <source>
        <dbReference type="PROSITE-ProRule" id="PRU00175"/>
    </source>
</evidence>
<dbReference type="InParanoid" id="T1G3Q7"/>
<dbReference type="GO" id="GO:0061630">
    <property type="term" value="F:ubiquitin protein ligase activity"/>
    <property type="evidence" value="ECO:0007669"/>
    <property type="project" value="InterPro"/>
</dbReference>
<gene>
    <name evidence="15" type="primary">20215705</name>
    <name evidence="14" type="ORF">HELRODRAFT_79604</name>
</gene>
<evidence type="ECO:0000256" key="6">
    <source>
        <dbReference type="ARBA" id="ARBA00022833"/>
    </source>
</evidence>
<evidence type="ECO:0000256" key="10">
    <source>
        <dbReference type="ARBA" id="ARBA00031107"/>
    </source>
</evidence>
<evidence type="ECO:0000313" key="16">
    <source>
        <dbReference type="Proteomes" id="UP000015101"/>
    </source>
</evidence>
<dbReference type="SUPFAM" id="SSF57850">
    <property type="entry name" value="RING/U-box"/>
    <property type="match status" value="1"/>
</dbReference>
<accession>T1G3Q7</accession>
<dbReference type="CTD" id="20215705"/>
<dbReference type="EMBL" id="AMQM01004422">
    <property type="status" value="NOT_ANNOTATED_CDS"/>
    <property type="molecule type" value="Genomic_DNA"/>
</dbReference>
<dbReference type="GO" id="GO:0012505">
    <property type="term" value="C:endomembrane system"/>
    <property type="evidence" value="ECO:0007669"/>
    <property type="project" value="UniProtKB-SubCell"/>
</dbReference>
<evidence type="ECO:0000313" key="15">
    <source>
        <dbReference type="EnsemblMetazoa" id="HelroP79604"/>
    </source>
</evidence>
<evidence type="ECO:0000259" key="13">
    <source>
        <dbReference type="PROSITE" id="PS50089"/>
    </source>
</evidence>
<keyword evidence="3 12" id="KW-0812">Transmembrane</keyword>
<feature type="transmembrane region" description="Helical" evidence="12">
    <location>
        <begin position="194"/>
        <end position="215"/>
    </location>
</feature>
<dbReference type="AlphaFoldDB" id="T1G3Q7"/>
<dbReference type="PROSITE" id="PS50089">
    <property type="entry name" value="ZF_RING_2"/>
    <property type="match status" value="1"/>
</dbReference>
<dbReference type="InterPro" id="IPR001841">
    <property type="entry name" value="Znf_RING"/>
</dbReference>
<dbReference type="GO" id="GO:0016567">
    <property type="term" value="P:protein ubiquitination"/>
    <property type="evidence" value="ECO:0007669"/>
    <property type="project" value="UniProtKB-UniPathway"/>
</dbReference>
<feature type="domain" description="RING-type" evidence="13">
    <location>
        <begin position="53"/>
        <end position="96"/>
    </location>
</feature>
<feature type="transmembrane region" description="Helical" evidence="12">
    <location>
        <begin position="155"/>
        <end position="182"/>
    </location>
</feature>
<dbReference type="EnsemblMetazoa" id="HelroT79604">
    <property type="protein sequence ID" value="HelroP79604"/>
    <property type="gene ID" value="HelroG79604"/>
</dbReference>
<dbReference type="RefSeq" id="XP_009017904.1">
    <property type="nucleotide sequence ID" value="XM_009019656.1"/>
</dbReference>
<dbReference type="EMBL" id="KB096551">
    <property type="protein sequence ID" value="ESO03968.1"/>
    <property type="molecule type" value="Genomic_DNA"/>
</dbReference>
<dbReference type="PANTHER" id="PTHR22894">
    <property type="entry name" value="RING-TYPE DOMAIN-CONTAINING PROTEIN"/>
    <property type="match status" value="1"/>
</dbReference>
<dbReference type="Pfam" id="PF06803">
    <property type="entry name" value="DUF1232"/>
    <property type="match status" value="1"/>
</dbReference>
<evidence type="ECO:0000256" key="8">
    <source>
        <dbReference type="ARBA" id="ARBA00023136"/>
    </source>
</evidence>
<keyword evidence="8 12" id="KW-0472">Membrane</keyword>
<evidence type="ECO:0000256" key="9">
    <source>
        <dbReference type="ARBA" id="ARBA00030110"/>
    </source>
</evidence>
<evidence type="ECO:0000256" key="4">
    <source>
        <dbReference type="ARBA" id="ARBA00022723"/>
    </source>
</evidence>
<keyword evidence="7 12" id="KW-1133">Transmembrane helix</keyword>
<dbReference type="KEGG" id="hro:HELRODRAFT_79604"/>
<comment type="subcellular location">
    <subcellularLocation>
        <location evidence="1">Endomembrane system</location>
        <topology evidence="1">Multi-pass membrane protein</topology>
    </subcellularLocation>
</comment>
<evidence type="ECO:0000313" key="14">
    <source>
        <dbReference type="EMBL" id="ESO03968.1"/>
    </source>
</evidence>
<dbReference type="InterPro" id="IPR038896">
    <property type="entry name" value="RNF170"/>
</dbReference>
<evidence type="ECO:0000256" key="1">
    <source>
        <dbReference type="ARBA" id="ARBA00004127"/>
    </source>
</evidence>
<dbReference type="InterPro" id="IPR010652">
    <property type="entry name" value="DUF1232"/>
</dbReference>
<dbReference type="HOGENOM" id="CLU_072335_0_0_1"/>
<dbReference type="OrthoDB" id="9049620at2759"/>
<reference evidence="14 16" key="2">
    <citation type="journal article" date="2013" name="Nature">
        <title>Insights into bilaterian evolution from three spiralian genomes.</title>
        <authorList>
            <person name="Simakov O."/>
            <person name="Marletaz F."/>
            <person name="Cho S.J."/>
            <person name="Edsinger-Gonzales E."/>
            <person name="Havlak P."/>
            <person name="Hellsten U."/>
            <person name="Kuo D.H."/>
            <person name="Larsson T."/>
            <person name="Lv J."/>
            <person name="Arendt D."/>
            <person name="Savage R."/>
            <person name="Osoegawa K."/>
            <person name="de Jong P."/>
            <person name="Grimwood J."/>
            <person name="Chapman J.A."/>
            <person name="Shapiro H."/>
            <person name="Aerts A."/>
            <person name="Otillar R.P."/>
            <person name="Terry A.Y."/>
            <person name="Boore J.L."/>
            <person name="Grigoriev I.V."/>
            <person name="Lindberg D.R."/>
            <person name="Seaver E.C."/>
            <person name="Weisblat D.A."/>
            <person name="Putnam N.H."/>
            <person name="Rokhsar D.S."/>
        </authorList>
    </citation>
    <scope>NUCLEOTIDE SEQUENCE</scope>
</reference>
<keyword evidence="6" id="KW-0862">Zinc</keyword>
<dbReference type="InterPro" id="IPR013083">
    <property type="entry name" value="Znf_RING/FYVE/PHD"/>
</dbReference>
<dbReference type="CDD" id="cd16553">
    <property type="entry name" value="RING-HC_RNF170"/>
    <property type="match status" value="1"/>
</dbReference>
<dbReference type="eggNOG" id="KOG2164">
    <property type="taxonomic scope" value="Eukaryota"/>
</dbReference>
<dbReference type="STRING" id="6412.T1G3Q7"/>
<keyword evidence="16" id="KW-1185">Reference proteome</keyword>
<organism evidence="15 16">
    <name type="scientific">Helobdella robusta</name>
    <name type="common">Californian leech</name>
    <dbReference type="NCBI Taxonomy" id="6412"/>
    <lineage>
        <taxon>Eukaryota</taxon>
        <taxon>Metazoa</taxon>
        <taxon>Spiralia</taxon>
        <taxon>Lophotrochozoa</taxon>
        <taxon>Annelida</taxon>
        <taxon>Clitellata</taxon>
        <taxon>Hirudinea</taxon>
        <taxon>Rhynchobdellida</taxon>
        <taxon>Glossiphoniidae</taxon>
        <taxon>Helobdella</taxon>
    </lineage>
</organism>
<dbReference type="OMA" id="NGLMIMF"/>
<dbReference type="SMART" id="SM00184">
    <property type="entry name" value="RING"/>
    <property type="match status" value="1"/>
</dbReference>
<dbReference type="Gene3D" id="3.30.40.10">
    <property type="entry name" value="Zinc/RING finger domain, C3HC4 (zinc finger)"/>
    <property type="match status" value="1"/>
</dbReference>
<proteinExistence type="predicted"/>
<sequence length="225" mass="25487">MFDRFHASPPAIHEQSISLVNDVRMELSTNSNSAAGSDSQTASFTQIDSNMVCPICLGPTSYPLETNCGHIFCGQCFITYWRMGRWTSAVSCPSCRQRVTLLLFCFSHDPSDTSAEKTEVVSSVASYNRRFSGQLSVYEYLQDLPILLRHFFNDFFTIGGLLWVIRVRILVCILLTLFYILLPSDILPESVFGFLGIVDDFFVVLLLLIHITVLYRSILADRLTW</sequence>
<protein>
    <recommendedName>
        <fullName evidence="2">E3 ubiquitin-protein ligase RNF170</fullName>
    </recommendedName>
    <alternativeName>
        <fullName evidence="10">RING finger protein 170</fullName>
    </alternativeName>
    <alternativeName>
        <fullName evidence="9">RING-type E3 ubiquitin transferase RNF170</fullName>
    </alternativeName>
</protein>
<evidence type="ECO:0000256" key="12">
    <source>
        <dbReference type="SAM" id="Phobius"/>
    </source>
</evidence>
<evidence type="ECO:0000256" key="2">
    <source>
        <dbReference type="ARBA" id="ARBA00014068"/>
    </source>
</evidence>